<reference evidence="1" key="1">
    <citation type="submission" date="2021-02" db="EMBL/GenBank/DDBJ databases">
        <authorList>
            <person name="Nowell W R."/>
        </authorList>
    </citation>
    <scope>NUCLEOTIDE SEQUENCE</scope>
</reference>
<name>A0A8S3EPL5_9BILA</name>
<accession>A0A8S3EPL5</accession>
<sequence>MLQFNKHPNFPQLISLVKIFQTELIKKENSFYGKLTETDRKFFKIVTDNFDYFDPYSIESEMLDDFCNIRIKNKIRLNPLMDSLKKKTLSPQYYHNIVNKLLSSYADFDDKKKHSIEEQVNQIEHNSNIQVVYREFCRLTSRQESYVRYNSSIITNQTDDELNEAAEDARFVEKIKESWAGFNIKKVTIETTLLQVFYELNSTHIDKTLRDRAKNDYKKQIEFILSQVTSDGSREKVYFMFLALGQHNYQCEDHDSETINRIYQTEVDDEEQRTK</sequence>
<dbReference type="AlphaFoldDB" id="A0A8S3EPL5"/>
<dbReference type="EMBL" id="CAJOBH010232129">
    <property type="protein sequence ID" value="CAF5075633.1"/>
    <property type="molecule type" value="Genomic_DNA"/>
</dbReference>
<evidence type="ECO:0000313" key="2">
    <source>
        <dbReference type="Proteomes" id="UP000681967"/>
    </source>
</evidence>
<dbReference type="Proteomes" id="UP000681967">
    <property type="component" value="Unassembled WGS sequence"/>
</dbReference>
<gene>
    <name evidence="1" type="ORF">BYL167_LOCUS61215</name>
</gene>
<comment type="caution">
    <text evidence="1">The sequence shown here is derived from an EMBL/GenBank/DDBJ whole genome shotgun (WGS) entry which is preliminary data.</text>
</comment>
<organism evidence="1 2">
    <name type="scientific">Rotaria magnacalcarata</name>
    <dbReference type="NCBI Taxonomy" id="392030"/>
    <lineage>
        <taxon>Eukaryota</taxon>
        <taxon>Metazoa</taxon>
        <taxon>Spiralia</taxon>
        <taxon>Gnathifera</taxon>
        <taxon>Rotifera</taxon>
        <taxon>Eurotatoria</taxon>
        <taxon>Bdelloidea</taxon>
        <taxon>Philodinida</taxon>
        <taxon>Philodinidae</taxon>
        <taxon>Rotaria</taxon>
    </lineage>
</organism>
<feature type="non-terminal residue" evidence="1">
    <location>
        <position position="1"/>
    </location>
</feature>
<protein>
    <submittedName>
        <fullName evidence="1">Uncharacterized protein</fullName>
    </submittedName>
</protein>
<evidence type="ECO:0000313" key="1">
    <source>
        <dbReference type="EMBL" id="CAF5075633.1"/>
    </source>
</evidence>
<proteinExistence type="predicted"/>